<organism evidence="1">
    <name type="scientific">Anguilla anguilla</name>
    <name type="common">European freshwater eel</name>
    <name type="synonym">Muraena anguilla</name>
    <dbReference type="NCBI Taxonomy" id="7936"/>
    <lineage>
        <taxon>Eukaryota</taxon>
        <taxon>Metazoa</taxon>
        <taxon>Chordata</taxon>
        <taxon>Craniata</taxon>
        <taxon>Vertebrata</taxon>
        <taxon>Euteleostomi</taxon>
        <taxon>Actinopterygii</taxon>
        <taxon>Neopterygii</taxon>
        <taxon>Teleostei</taxon>
        <taxon>Anguilliformes</taxon>
        <taxon>Anguillidae</taxon>
        <taxon>Anguilla</taxon>
    </lineage>
</organism>
<evidence type="ECO:0000313" key="1">
    <source>
        <dbReference type="EMBL" id="JAH72563.1"/>
    </source>
</evidence>
<accession>A0A0E9V5M7</accession>
<reference evidence="1" key="1">
    <citation type="submission" date="2014-11" db="EMBL/GenBank/DDBJ databases">
        <authorList>
            <person name="Amaro Gonzalez C."/>
        </authorList>
    </citation>
    <scope>NUCLEOTIDE SEQUENCE</scope>
</reference>
<name>A0A0E9V5M7_ANGAN</name>
<protein>
    <submittedName>
        <fullName evidence="1">Uncharacterized protein</fullName>
    </submittedName>
</protein>
<dbReference type="EMBL" id="GBXM01036014">
    <property type="protein sequence ID" value="JAH72563.1"/>
    <property type="molecule type" value="Transcribed_RNA"/>
</dbReference>
<proteinExistence type="predicted"/>
<reference evidence="1" key="2">
    <citation type="journal article" date="2015" name="Fish Shellfish Immunol.">
        <title>Early steps in the European eel (Anguilla anguilla)-Vibrio vulnificus interaction in the gills: Role of the RtxA13 toxin.</title>
        <authorList>
            <person name="Callol A."/>
            <person name="Pajuelo D."/>
            <person name="Ebbesson L."/>
            <person name="Teles M."/>
            <person name="MacKenzie S."/>
            <person name="Amaro C."/>
        </authorList>
    </citation>
    <scope>NUCLEOTIDE SEQUENCE</scope>
</reference>
<dbReference type="AlphaFoldDB" id="A0A0E9V5M7"/>
<sequence length="85" mass="9761">MVYSTVQRLTVYFLNVKAAYSHIKGLNVSKIKLARQSFLQYIYQKKGLCPAYAKTNASMRTNAKRPVRDKRSGAKLYIVCNQIEI</sequence>